<evidence type="ECO:0000313" key="2">
    <source>
        <dbReference type="EMBL" id="KAH8028675.1"/>
    </source>
</evidence>
<proteinExistence type="predicted"/>
<gene>
    <name evidence="2" type="ORF">HPB51_018078</name>
</gene>
<reference evidence="2" key="2">
    <citation type="submission" date="2021-09" db="EMBL/GenBank/DDBJ databases">
        <authorList>
            <person name="Jia N."/>
            <person name="Wang J."/>
            <person name="Shi W."/>
            <person name="Du L."/>
            <person name="Sun Y."/>
            <person name="Zhan W."/>
            <person name="Jiang J."/>
            <person name="Wang Q."/>
            <person name="Zhang B."/>
            <person name="Ji P."/>
            <person name="Sakyi L.B."/>
            <person name="Cui X."/>
            <person name="Yuan T."/>
            <person name="Jiang B."/>
            <person name="Yang W."/>
            <person name="Lam T.T.-Y."/>
            <person name="Chang Q."/>
            <person name="Ding S."/>
            <person name="Wang X."/>
            <person name="Zhu J."/>
            <person name="Ruan X."/>
            <person name="Zhao L."/>
            <person name="Wei J."/>
            <person name="Que T."/>
            <person name="Du C."/>
            <person name="Cheng J."/>
            <person name="Dai P."/>
            <person name="Han X."/>
            <person name="Huang E."/>
            <person name="Gao Y."/>
            <person name="Liu J."/>
            <person name="Shao H."/>
            <person name="Ye R."/>
            <person name="Li L."/>
            <person name="Wei W."/>
            <person name="Wang X."/>
            <person name="Wang C."/>
            <person name="Huo Q."/>
            <person name="Li W."/>
            <person name="Guo W."/>
            <person name="Chen H."/>
            <person name="Chen S."/>
            <person name="Zhou L."/>
            <person name="Zhou L."/>
            <person name="Ni X."/>
            <person name="Tian J."/>
            <person name="Zhou Y."/>
            <person name="Sheng Y."/>
            <person name="Liu T."/>
            <person name="Pan Y."/>
            <person name="Xia L."/>
            <person name="Li J."/>
            <person name="Zhao F."/>
            <person name="Cao W."/>
        </authorList>
    </citation>
    <scope>NUCLEOTIDE SEQUENCE</scope>
    <source>
        <strain evidence="2">Rmic-2018</strain>
        <tissue evidence="2">Larvae</tissue>
    </source>
</reference>
<sequence length="274" mass="30313">MVESLDMCSTLLHQLLGVFTASLQMCWQLPAVLVPTLVCPGPSRQRDPPILNGAEEEDVEDWLTEYERVLLGSRAVLCDDVRPSHPPEALPLPKWMRTARSPTSPAQPNPQRTQHTSSMPHKRPLHEPVHWTSPPDHATTTTADLQITSSSPPERIYSCRPCAAPIGLGNTAIMVMATQLRHLFVLQILALSGDIELNPGPNTSSGETQASSDLLLVPKKLQSGQASMLQELKSIQQKLSQSDSAIREINKRLTEIESDCEWIIATKEQIEDIR</sequence>
<accession>A0A9J6E2C4</accession>
<feature type="compositionally biased region" description="Polar residues" evidence="1">
    <location>
        <begin position="100"/>
        <end position="119"/>
    </location>
</feature>
<protein>
    <submittedName>
        <fullName evidence="2">Uncharacterized protein</fullName>
    </submittedName>
</protein>
<organism evidence="2 3">
    <name type="scientific">Rhipicephalus microplus</name>
    <name type="common">Cattle tick</name>
    <name type="synonym">Boophilus microplus</name>
    <dbReference type="NCBI Taxonomy" id="6941"/>
    <lineage>
        <taxon>Eukaryota</taxon>
        <taxon>Metazoa</taxon>
        <taxon>Ecdysozoa</taxon>
        <taxon>Arthropoda</taxon>
        <taxon>Chelicerata</taxon>
        <taxon>Arachnida</taxon>
        <taxon>Acari</taxon>
        <taxon>Parasitiformes</taxon>
        <taxon>Ixodida</taxon>
        <taxon>Ixodoidea</taxon>
        <taxon>Ixodidae</taxon>
        <taxon>Rhipicephalinae</taxon>
        <taxon>Rhipicephalus</taxon>
        <taxon>Boophilus</taxon>
    </lineage>
</organism>
<evidence type="ECO:0000256" key="1">
    <source>
        <dbReference type="SAM" id="MobiDB-lite"/>
    </source>
</evidence>
<comment type="caution">
    <text evidence="2">The sequence shown here is derived from an EMBL/GenBank/DDBJ whole genome shotgun (WGS) entry which is preliminary data.</text>
</comment>
<reference evidence="2" key="1">
    <citation type="journal article" date="2020" name="Cell">
        <title>Large-Scale Comparative Analyses of Tick Genomes Elucidate Their Genetic Diversity and Vector Capacities.</title>
        <authorList>
            <consortium name="Tick Genome and Microbiome Consortium (TIGMIC)"/>
            <person name="Jia N."/>
            <person name="Wang J."/>
            <person name="Shi W."/>
            <person name="Du L."/>
            <person name="Sun Y."/>
            <person name="Zhan W."/>
            <person name="Jiang J.F."/>
            <person name="Wang Q."/>
            <person name="Zhang B."/>
            <person name="Ji P."/>
            <person name="Bell-Sakyi L."/>
            <person name="Cui X.M."/>
            <person name="Yuan T.T."/>
            <person name="Jiang B.G."/>
            <person name="Yang W.F."/>
            <person name="Lam T.T."/>
            <person name="Chang Q.C."/>
            <person name="Ding S.J."/>
            <person name="Wang X.J."/>
            <person name="Zhu J.G."/>
            <person name="Ruan X.D."/>
            <person name="Zhao L."/>
            <person name="Wei J.T."/>
            <person name="Ye R.Z."/>
            <person name="Que T.C."/>
            <person name="Du C.H."/>
            <person name="Zhou Y.H."/>
            <person name="Cheng J.X."/>
            <person name="Dai P.F."/>
            <person name="Guo W.B."/>
            <person name="Han X.H."/>
            <person name="Huang E.J."/>
            <person name="Li L.F."/>
            <person name="Wei W."/>
            <person name="Gao Y.C."/>
            <person name="Liu J.Z."/>
            <person name="Shao H.Z."/>
            <person name="Wang X."/>
            <person name="Wang C.C."/>
            <person name="Yang T.C."/>
            <person name="Huo Q.B."/>
            <person name="Li W."/>
            <person name="Chen H.Y."/>
            <person name="Chen S.E."/>
            <person name="Zhou L.G."/>
            <person name="Ni X.B."/>
            <person name="Tian J.H."/>
            <person name="Sheng Y."/>
            <person name="Liu T."/>
            <person name="Pan Y.S."/>
            <person name="Xia L.Y."/>
            <person name="Li J."/>
            <person name="Zhao F."/>
            <person name="Cao W.C."/>
        </authorList>
    </citation>
    <scope>NUCLEOTIDE SEQUENCE</scope>
    <source>
        <strain evidence="2">Rmic-2018</strain>
    </source>
</reference>
<feature type="region of interest" description="Disordered" evidence="1">
    <location>
        <begin position="88"/>
        <end position="140"/>
    </location>
</feature>
<keyword evidence="3" id="KW-1185">Reference proteome</keyword>
<evidence type="ECO:0000313" key="3">
    <source>
        <dbReference type="Proteomes" id="UP000821866"/>
    </source>
</evidence>
<dbReference type="AlphaFoldDB" id="A0A9J6E2C4"/>
<name>A0A9J6E2C4_RHIMP</name>
<dbReference type="EMBL" id="JABSTU010000006">
    <property type="protein sequence ID" value="KAH8028675.1"/>
    <property type="molecule type" value="Genomic_DNA"/>
</dbReference>
<dbReference type="Proteomes" id="UP000821866">
    <property type="component" value="Chromosome 4"/>
</dbReference>